<evidence type="ECO:0000313" key="4">
    <source>
        <dbReference type="EMBL" id="KAK2706293.1"/>
    </source>
</evidence>
<proteinExistence type="predicted"/>
<dbReference type="AlphaFoldDB" id="A0AA88HCC5"/>
<evidence type="ECO:0000313" key="5">
    <source>
        <dbReference type="Proteomes" id="UP001187531"/>
    </source>
</evidence>
<name>A0AA88HCC5_ARTSF</name>
<dbReference type="PANTHER" id="PTHR22834:SF20">
    <property type="entry name" value="SH3 DOMAIN-CONTAINING PROTEIN"/>
    <property type="match status" value="1"/>
</dbReference>
<dbReference type="InterPro" id="IPR051492">
    <property type="entry name" value="Dynamin-Rho_GEF"/>
</dbReference>
<organism evidence="4 5">
    <name type="scientific">Artemia franciscana</name>
    <name type="common">Brine shrimp</name>
    <name type="synonym">Artemia sanfranciscana</name>
    <dbReference type="NCBI Taxonomy" id="6661"/>
    <lineage>
        <taxon>Eukaryota</taxon>
        <taxon>Metazoa</taxon>
        <taxon>Ecdysozoa</taxon>
        <taxon>Arthropoda</taxon>
        <taxon>Crustacea</taxon>
        <taxon>Branchiopoda</taxon>
        <taxon>Anostraca</taxon>
        <taxon>Artemiidae</taxon>
        <taxon>Artemia</taxon>
    </lineage>
</organism>
<accession>A0AA88HCC5</accession>
<dbReference type="SUPFAM" id="SSF50044">
    <property type="entry name" value="SH3-domain"/>
    <property type="match status" value="1"/>
</dbReference>
<sequence>MLSKMKETSLAVSLEMKGIVEDINEEKLKQEMSEVCLRSNASTVARISSVLYDFTHLDDENKLLSEPSTDFQQKMQEFNKLYEHIRRFFKKVKKMEQEMISYSKSQLSLALSIQEYVEDDNPVYTAFVNTSRQFNQEVKTFVEKSLNESVTKHIDELISIFEEVDKLIKTRESLLMEFKQATLVKSISQDASSQYKVNDSVRSYSYVQLQLSNELPVFLKMATELVLKLGKRKLELRKKFLAMQAASAYKLAAYTGISDSLIDDIEARYEESVRNSRSKLDNFAFVKENKEQSQLDLTASFRRYEISNAKPYTAICDYEAKNGEIRVTKGEMIYLIKKKGDMSKISFGDNVGFVPTCILRPYNQYVDKKPSLRVNKVNSRPINDKQVEISEQDITATFFSSPPPYESLYPDLPKKHNIDSNDIVSSHVPNNCDLVNKMVLKDFPIQEVRNDEYLVSNGSDDNNENSESLETACDAEIGIEEDSQLVDCKRQPVPQPRYLKARPTPAPRKLLNIHSMDEALIKTQEKEQK</sequence>
<dbReference type="SMART" id="SM00326">
    <property type="entry name" value="SH3"/>
    <property type="match status" value="1"/>
</dbReference>
<gene>
    <name evidence="4" type="ORF">QYM36_016359</name>
</gene>
<evidence type="ECO:0000256" key="2">
    <source>
        <dbReference type="PROSITE-ProRule" id="PRU00192"/>
    </source>
</evidence>
<keyword evidence="5" id="KW-1185">Reference proteome</keyword>
<dbReference type="InterPro" id="IPR036028">
    <property type="entry name" value="SH3-like_dom_sf"/>
</dbReference>
<evidence type="ECO:0000259" key="3">
    <source>
        <dbReference type="PROSITE" id="PS50002"/>
    </source>
</evidence>
<keyword evidence="1 2" id="KW-0728">SH3 domain</keyword>
<dbReference type="InterPro" id="IPR001452">
    <property type="entry name" value="SH3_domain"/>
</dbReference>
<dbReference type="GO" id="GO:0005737">
    <property type="term" value="C:cytoplasm"/>
    <property type="evidence" value="ECO:0007669"/>
    <property type="project" value="TreeGrafter"/>
</dbReference>
<dbReference type="GO" id="GO:0005085">
    <property type="term" value="F:guanyl-nucleotide exchange factor activity"/>
    <property type="evidence" value="ECO:0007669"/>
    <property type="project" value="TreeGrafter"/>
</dbReference>
<reference evidence="4" key="1">
    <citation type="submission" date="2023-07" db="EMBL/GenBank/DDBJ databases">
        <title>Chromosome-level genome assembly of Artemia franciscana.</title>
        <authorList>
            <person name="Jo E."/>
        </authorList>
    </citation>
    <scope>NUCLEOTIDE SEQUENCE</scope>
    <source>
        <tissue evidence="4">Whole body</tissue>
    </source>
</reference>
<dbReference type="Proteomes" id="UP001187531">
    <property type="component" value="Unassembled WGS sequence"/>
</dbReference>
<dbReference type="PROSITE" id="PS50002">
    <property type="entry name" value="SH3"/>
    <property type="match status" value="1"/>
</dbReference>
<evidence type="ECO:0000256" key="1">
    <source>
        <dbReference type="ARBA" id="ARBA00022443"/>
    </source>
</evidence>
<dbReference type="InterPro" id="IPR027267">
    <property type="entry name" value="AH/BAR_dom_sf"/>
</dbReference>
<dbReference type="PANTHER" id="PTHR22834">
    <property type="entry name" value="NUCLEAR FUSION PROTEIN FUS2"/>
    <property type="match status" value="1"/>
</dbReference>
<dbReference type="SUPFAM" id="SSF103657">
    <property type="entry name" value="BAR/IMD domain-like"/>
    <property type="match status" value="1"/>
</dbReference>
<dbReference type="Gene3D" id="1.20.1270.60">
    <property type="entry name" value="Arfaptin homology (AH) domain/BAR domain"/>
    <property type="match status" value="1"/>
</dbReference>
<comment type="caution">
    <text evidence="4">The sequence shown here is derived from an EMBL/GenBank/DDBJ whole genome shotgun (WGS) entry which is preliminary data.</text>
</comment>
<protein>
    <recommendedName>
        <fullName evidence="3">SH3 domain-containing protein</fullName>
    </recommendedName>
</protein>
<dbReference type="EMBL" id="JAVRJZ010000020">
    <property type="protein sequence ID" value="KAK2706293.1"/>
    <property type="molecule type" value="Genomic_DNA"/>
</dbReference>
<feature type="domain" description="SH3" evidence="3">
    <location>
        <begin position="307"/>
        <end position="364"/>
    </location>
</feature>